<dbReference type="VEuPathDB" id="CryptoDB:Cvel_6203"/>
<protein>
    <submittedName>
        <fullName evidence="1">Uncharacterized protein</fullName>
    </submittedName>
</protein>
<dbReference type="AlphaFoldDB" id="A0A0G4HBI6"/>
<accession>A0A0G4HBI6</accession>
<dbReference type="EMBL" id="CDMZ01002213">
    <property type="protein sequence ID" value="CEM41339.1"/>
    <property type="molecule type" value="Genomic_DNA"/>
</dbReference>
<reference evidence="1" key="1">
    <citation type="submission" date="2014-11" db="EMBL/GenBank/DDBJ databases">
        <authorList>
            <person name="Otto D Thomas"/>
            <person name="Naeem Raeece"/>
        </authorList>
    </citation>
    <scope>NUCLEOTIDE SEQUENCE</scope>
</reference>
<organism evidence="1">
    <name type="scientific">Chromera velia CCMP2878</name>
    <dbReference type="NCBI Taxonomy" id="1169474"/>
    <lineage>
        <taxon>Eukaryota</taxon>
        <taxon>Sar</taxon>
        <taxon>Alveolata</taxon>
        <taxon>Colpodellida</taxon>
        <taxon>Chromeraceae</taxon>
        <taxon>Chromera</taxon>
    </lineage>
</organism>
<evidence type="ECO:0000313" key="1">
    <source>
        <dbReference type="EMBL" id="CEM41339.1"/>
    </source>
</evidence>
<name>A0A0G4HBI6_9ALVE</name>
<dbReference type="PhylomeDB" id="A0A0G4HBI6"/>
<proteinExistence type="predicted"/>
<sequence length="298" mass="32384">MLSGCAVLIGNIEVVETGPTDLTFPSVQAWYGRFRTGQQDPVPVTTFSLPNAWKAPSISLAGDNVKALEEVILPCTREFPDNFSISNAPAFGRLDLPKAEVINTNIDIIDSTETAPALFDIDLPKAYVVFGVQIERSPSVQNILMPVANAIDVDMILIDNANVETVIQPRMKDYFSSSFTLKSNPKLRLVDRSSQPFVLLDPPPSNSVEIENNAPEGLELRLCSLNAFQTNQLKSTPPPNTCSAQATPPCFLLDANSEACTTKRKEGKGISEEKEAGFFGLETMNFKGLLGSKEEGSN</sequence>
<gene>
    <name evidence="1" type="ORF">Cvel_6203</name>
</gene>